<proteinExistence type="predicted"/>
<gene>
    <name evidence="2" type="ORF">EYF80_030947</name>
</gene>
<reference evidence="2 3" key="1">
    <citation type="submission" date="2019-03" db="EMBL/GenBank/DDBJ databases">
        <title>First draft genome of Liparis tanakae, snailfish: a comprehensive survey of snailfish specific genes.</title>
        <authorList>
            <person name="Kim W."/>
            <person name="Song I."/>
            <person name="Jeong J.-H."/>
            <person name="Kim D."/>
            <person name="Kim S."/>
            <person name="Ryu S."/>
            <person name="Song J.Y."/>
            <person name="Lee S.K."/>
        </authorList>
    </citation>
    <scope>NUCLEOTIDE SEQUENCE [LARGE SCALE GENOMIC DNA]</scope>
    <source>
        <tissue evidence="2">Muscle</tissue>
    </source>
</reference>
<dbReference type="EMBL" id="SRLO01000370">
    <property type="protein sequence ID" value="TNN58798.1"/>
    <property type="molecule type" value="Genomic_DNA"/>
</dbReference>
<protein>
    <submittedName>
        <fullName evidence="2">Uncharacterized protein</fullName>
    </submittedName>
</protein>
<organism evidence="2 3">
    <name type="scientific">Liparis tanakae</name>
    <name type="common">Tanaka's snailfish</name>
    <dbReference type="NCBI Taxonomy" id="230148"/>
    <lineage>
        <taxon>Eukaryota</taxon>
        <taxon>Metazoa</taxon>
        <taxon>Chordata</taxon>
        <taxon>Craniata</taxon>
        <taxon>Vertebrata</taxon>
        <taxon>Euteleostomi</taxon>
        <taxon>Actinopterygii</taxon>
        <taxon>Neopterygii</taxon>
        <taxon>Teleostei</taxon>
        <taxon>Neoteleostei</taxon>
        <taxon>Acanthomorphata</taxon>
        <taxon>Eupercaria</taxon>
        <taxon>Perciformes</taxon>
        <taxon>Cottioidei</taxon>
        <taxon>Cottales</taxon>
        <taxon>Liparidae</taxon>
        <taxon>Liparis</taxon>
    </lineage>
</organism>
<feature type="region of interest" description="Disordered" evidence="1">
    <location>
        <begin position="1"/>
        <end position="50"/>
    </location>
</feature>
<keyword evidence="3" id="KW-1185">Reference proteome</keyword>
<name>A0A4Z2GYW2_9TELE</name>
<evidence type="ECO:0000313" key="2">
    <source>
        <dbReference type="EMBL" id="TNN58798.1"/>
    </source>
</evidence>
<dbReference type="AlphaFoldDB" id="A0A4Z2GYW2"/>
<feature type="compositionally biased region" description="Basic residues" evidence="1">
    <location>
        <begin position="33"/>
        <end position="46"/>
    </location>
</feature>
<accession>A0A4Z2GYW2</accession>
<evidence type="ECO:0000256" key="1">
    <source>
        <dbReference type="SAM" id="MobiDB-lite"/>
    </source>
</evidence>
<comment type="caution">
    <text evidence="2">The sequence shown here is derived from an EMBL/GenBank/DDBJ whole genome shotgun (WGS) entry which is preliminary data.</text>
</comment>
<evidence type="ECO:0000313" key="3">
    <source>
        <dbReference type="Proteomes" id="UP000314294"/>
    </source>
</evidence>
<sequence>MDFVKRVSVSRTQNAGVVRAAPLSTASNEEKKTNRKSRRAHRRGGNRRQESDYIGRVSFYSYRRAAGRFWRDGDSERIRTNNEAPLLRG</sequence>
<dbReference type="Proteomes" id="UP000314294">
    <property type="component" value="Unassembled WGS sequence"/>
</dbReference>